<evidence type="ECO:0000313" key="2">
    <source>
        <dbReference type="EMBL" id="GAP63261.1"/>
    </source>
</evidence>
<dbReference type="Proteomes" id="UP000037784">
    <property type="component" value="Unassembled WGS sequence"/>
</dbReference>
<dbReference type="InParanoid" id="A0A0M8K8Y5"/>
<dbReference type="STRING" id="872965.SE16_05560"/>
<evidence type="ECO:0000313" key="3">
    <source>
        <dbReference type="Proteomes" id="UP000037784"/>
    </source>
</evidence>
<feature type="compositionally biased region" description="Low complexity" evidence="1">
    <location>
        <begin position="1"/>
        <end position="22"/>
    </location>
</feature>
<dbReference type="SUPFAM" id="SSF51445">
    <property type="entry name" value="(Trans)glycosidases"/>
    <property type="match status" value="1"/>
</dbReference>
<feature type="region of interest" description="Disordered" evidence="1">
    <location>
        <begin position="1"/>
        <end position="25"/>
    </location>
</feature>
<gene>
    <name evidence="2" type="ORF">ARMA_1684</name>
</gene>
<sequence length="299" mass="32172">MGASPSPTPQAQATATATRPPTEGGKLVGVWGVPPNDLAEVASYGFDIVFYAAHNPNDAIAYLEAARQEGLKVVLNLLPAEAMVNPDCYAEKGRRACPFDLDAFTAALEAYRGLGLDAYADTFYAHMLMDEPFDPTNWGGTPISAEELRAATQRSYEVLGPIPTAINAGYVPPIIEPGVADIVMSTFYLNKERSFGDVTTYLQDQLANLQPARAGDPDMRYMLLLQAIGGGAFGPFPSPEEMQAKATRACETPGVNGLFWWTWSKPQAIDFASIMRGPEGDAYRAMVANVVAICHAQSK</sequence>
<dbReference type="InterPro" id="IPR017853">
    <property type="entry name" value="GH"/>
</dbReference>
<protein>
    <submittedName>
        <fullName evidence="2">Uncharacterized protein</fullName>
    </submittedName>
</protein>
<organism evidence="2 3">
    <name type="scientific">Ardenticatena maritima</name>
    <dbReference type="NCBI Taxonomy" id="872965"/>
    <lineage>
        <taxon>Bacteria</taxon>
        <taxon>Bacillati</taxon>
        <taxon>Chloroflexota</taxon>
        <taxon>Ardenticatenia</taxon>
        <taxon>Ardenticatenales</taxon>
        <taxon>Ardenticatenaceae</taxon>
        <taxon>Ardenticatena</taxon>
    </lineage>
</organism>
<name>A0A0M8K8Y5_9CHLR</name>
<reference evidence="3" key="2">
    <citation type="submission" date="2015-08" db="EMBL/GenBank/DDBJ databases">
        <title>Draft Genome Sequence of a Heterotrophic Facultative Anaerobic Bacterium Ardenticatena maritima Strain 110S.</title>
        <authorList>
            <person name="Kawaichi S."/>
            <person name="Yoshida T."/>
            <person name="Sako Y."/>
            <person name="Nakamura R."/>
        </authorList>
    </citation>
    <scope>NUCLEOTIDE SEQUENCE [LARGE SCALE GENOMIC DNA]</scope>
    <source>
        <strain evidence="3">110S</strain>
    </source>
</reference>
<comment type="caution">
    <text evidence="2">The sequence shown here is derived from an EMBL/GenBank/DDBJ whole genome shotgun (WGS) entry which is preliminary data.</text>
</comment>
<evidence type="ECO:0000256" key="1">
    <source>
        <dbReference type="SAM" id="MobiDB-lite"/>
    </source>
</evidence>
<reference evidence="2 3" key="1">
    <citation type="journal article" date="2015" name="Genome Announc.">
        <title>Draft Genome Sequence of a Heterotrophic Facultative Anaerobic Thermophilic Bacterium, Ardenticatena maritima Strain 110ST.</title>
        <authorList>
            <person name="Kawaichi S."/>
            <person name="Yoshida T."/>
            <person name="Sako Y."/>
            <person name="Nakamura R."/>
        </authorList>
    </citation>
    <scope>NUCLEOTIDE SEQUENCE [LARGE SCALE GENOMIC DNA]</scope>
    <source>
        <strain evidence="2 3">110S</strain>
    </source>
</reference>
<dbReference type="EMBL" id="BBZA01000131">
    <property type="protein sequence ID" value="GAP63261.1"/>
    <property type="molecule type" value="Genomic_DNA"/>
</dbReference>
<proteinExistence type="predicted"/>
<accession>A0A0M8K8Y5</accession>
<dbReference type="AlphaFoldDB" id="A0A0M8K8Y5"/>
<keyword evidence="3" id="KW-1185">Reference proteome</keyword>